<dbReference type="RefSeq" id="WP_062487325.1">
    <property type="nucleotide sequence ID" value="NZ_LN885086.1"/>
</dbReference>
<evidence type="ECO:0000256" key="1">
    <source>
        <dbReference type="SAM" id="MobiDB-lite"/>
    </source>
</evidence>
<proteinExistence type="predicted"/>
<dbReference type="EMBL" id="LN885086">
    <property type="protein sequence ID" value="CUQ68202.1"/>
    <property type="molecule type" value="Genomic_DNA"/>
</dbReference>
<name>A0A0S4KY77_9BACT</name>
<protein>
    <submittedName>
        <fullName evidence="2">Uncharacterized protein</fullName>
    </submittedName>
</protein>
<sequence length="76" mass="8150">MNETGAFRKRSHDSLAVGAVGLLVLLSGLVGCAGEQPKPSPPTVTPDQVRGHADKAFENLKQEERNRTGTQTEPPR</sequence>
<dbReference type="STRING" id="1715989.NITINOP_3230"/>
<keyword evidence="3" id="KW-1185">Reference proteome</keyword>
<evidence type="ECO:0000313" key="3">
    <source>
        <dbReference type="Proteomes" id="UP000066284"/>
    </source>
</evidence>
<feature type="compositionally biased region" description="Basic and acidic residues" evidence="1">
    <location>
        <begin position="49"/>
        <end position="67"/>
    </location>
</feature>
<dbReference type="OrthoDB" id="9815100at2"/>
<gene>
    <name evidence="2" type="ORF">NITINOP_3230</name>
</gene>
<dbReference type="Proteomes" id="UP000066284">
    <property type="component" value="Chromosome 1"/>
</dbReference>
<reference evidence="3" key="1">
    <citation type="submission" date="2015-09" db="EMBL/GenBank/DDBJ databases">
        <authorList>
            <person name="Daims H."/>
        </authorList>
    </citation>
    <scope>NUCLEOTIDE SEQUENCE [LARGE SCALE GENOMIC DNA]</scope>
</reference>
<dbReference type="KEGG" id="nio:NITINOP_3230"/>
<dbReference type="AlphaFoldDB" id="A0A0S4KY77"/>
<feature type="region of interest" description="Disordered" evidence="1">
    <location>
        <begin position="34"/>
        <end position="76"/>
    </location>
</feature>
<accession>A0A0S4KY77</accession>
<evidence type="ECO:0000313" key="2">
    <source>
        <dbReference type="EMBL" id="CUQ68202.1"/>
    </source>
</evidence>
<organism evidence="2 3">
    <name type="scientific">Candidatus Nitrospira inopinata</name>
    <dbReference type="NCBI Taxonomy" id="1715989"/>
    <lineage>
        <taxon>Bacteria</taxon>
        <taxon>Pseudomonadati</taxon>
        <taxon>Nitrospirota</taxon>
        <taxon>Nitrospiria</taxon>
        <taxon>Nitrospirales</taxon>
        <taxon>Nitrospiraceae</taxon>
        <taxon>Nitrospira</taxon>
    </lineage>
</organism>